<reference evidence="10" key="1">
    <citation type="submission" date="2020-08" db="EMBL/GenBank/DDBJ databases">
        <title>Multicomponent nature underlies the extraordinary mechanical properties of spider dragline silk.</title>
        <authorList>
            <person name="Kono N."/>
            <person name="Nakamura H."/>
            <person name="Mori M."/>
            <person name="Yoshida Y."/>
            <person name="Ohtoshi R."/>
            <person name="Malay A.D."/>
            <person name="Moran D.A.P."/>
            <person name="Tomita M."/>
            <person name="Numata K."/>
            <person name="Arakawa K."/>
        </authorList>
    </citation>
    <scope>NUCLEOTIDE SEQUENCE</scope>
</reference>
<evidence type="ECO:0000256" key="3">
    <source>
        <dbReference type="ARBA" id="ARBA00022737"/>
    </source>
</evidence>
<evidence type="ECO:0000256" key="9">
    <source>
        <dbReference type="SAM" id="MobiDB-lite"/>
    </source>
</evidence>
<dbReference type="GO" id="GO:0000981">
    <property type="term" value="F:DNA-binding transcription factor activity, RNA polymerase II-specific"/>
    <property type="evidence" value="ECO:0007669"/>
    <property type="project" value="TreeGrafter"/>
</dbReference>
<dbReference type="AlphaFoldDB" id="A0A8X6NNK0"/>
<evidence type="ECO:0000256" key="6">
    <source>
        <dbReference type="ARBA" id="ARBA00023015"/>
    </source>
</evidence>
<dbReference type="GO" id="GO:0005634">
    <property type="term" value="C:nucleus"/>
    <property type="evidence" value="ECO:0007669"/>
    <property type="project" value="UniProtKB-SubCell"/>
</dbReference>
<keyword evidence="3" id="KW-0677">Repeat</keyword>
<dbReference type="GO" id="GO:0008270">
    <property type="term" value="F:zinc ion binding"/>
    <property type="evidence" value="ECO:0007669"/>
    <property type="project" value="UniProtKB-KW"/>
</dbReference>
<evidence type="ECO:0000313" key="10">
    <source>
        <dbReference type="EMBL" id="GFT23961.1"/>
    </source>
</evidence>
<name>A0A8X6NNK0_NEPPI</name>
<sequence length="321" mass="35309">MPRRKQQRPKHLENPEELASSLQNGFGSGSSSETEGDEHVCGKCRAEFPTLSDFLLHKKSCVSKRPVLVAPLDVAIDTDEDDEDNESSEYDAIPFDNTELPFSTLHEWLQTNSQVQSMLLDPRGPNTNVTIAHLENTSVAVAQLAPSGAPLNDLVSTLHQNQIEQLEILRVIAKIVQAKDLSGNAPPLIGAAALTPFRTVNNIQAAGSASNSVSAACATPAYPQGGRMQESPLSSQPPTEDSLALLQKHTERYIQDSMSRKSFLNGMDDDSRYQVNYDSYEQLKSAFLENEVPATDFKPTVKDLRLSEEIRSGRCVQFRIL</sequence>
<evidence type="ECO:0000256" key="1">
    <source>
        <dbReference type="ARBA" id="ARBA00004123"/>
    </source>
</evidence>
<proteinExistence type="predicted"/>
<evidence type="ECO:0000313" key="11">
    <source>
        <dbReference type="Proteomes" id="UP000887013"/>
    </source>
</evidence>
<gene>
    <name evidence="10" type="primary">NCL1_27381</name>
    <name evidence="10" type="ORF">NPIL_433041</name>
</gene>
<dbReference type="GO" id="GO:0000978">
    <property type="term" value="F:RNA polymerase II cis-regulatory region sequence-specific DNA binding"/>
    <property type="evidence" value="ECO:0007669"/>
    <property type="project" value="TreeGrafter"/>
</dbReference>
<dbReference type="EMBL" id="BMAW01106369">
    <property type="protein sequence ID" value="GFT23961.1"/>
    <property type="molecule type" value="Genomic_DNA"/>
</dbReference>
<protein>
    <submittedName>
        <fullName evidence="10">Sal-like protein 1</fullName>
    </submittedName>
</protein>
<evidence type="ECO:0000256" key="7">
    <source>
        <dbReference type="ARBA" id="ARBA00023163"/>
    </source>
</evidence>
<feature type="region of interest" description="Disordered" evidence="9">
    <location>
        <begin position="1"/>
        <end position="40"/>
    </location>
</feature>
<keyword evidence="2" id="KW-0479">Metal-binding</keyword>
<evidence type="ECO:0000256" key="8">
    <source>
        <dbReference type="ARBA" id="ARBA00023242"/>
    </source>
</evidence>
<keyword evidence="11" id="KW-1185">Reference proteome</keyword>
<evidence type="ECO:0000256" key="4">
    <source>
        <dbReference type="ARBA" id="ARBA00022771"/>
    </source>
</evidence>
<dbReference type="OrthoDB" id="8749569at2759"/>
<dbReference type="InterPro" id="IPR051565">
    <property type="entry name" value="Sal_C2H2-zinc-finger"/>
</dbReference>
<keyword evidence="6" id="KW-0805">Transcription regulation</keyword>
<accession>A0A8X6NNK0</accession>
<comment type="caution">
    <text evidence="10">The sequence shown here is derived from an EMBL/GenBank/DDBJ whole genome shotgun (WGS) entry which is preliminary data.</text>
</comment>
<evidence type="ECO:0000256" key="5">
    <source>
        <dbReference type="ARBA" id="ARBA00022833"/>
    </source>
</evidence>
<keyword evidence="7" id="KW-0804">Transcription</keyword>
<keyword evidence="8" id="KW-0539">Nucleus</keyword>
<keyword evidence="5" id="KW-0862">Zinc</keyword>
<dbReference type="PANTHER" id="PTHR23233">
    <property type="entry name" value="SAL-LIKE PROTEIN"/>
    <property type="match status" value="1"/>
</dbReference>
<organism evidence="10 11">
    <name type="scientific">Nephila pilipes</name>
    <name type="common">Giant wood spider</name>
    <name type="synonym">Nephila maculata</name>
    <dbReference type="NCBI Taxonomy" id="299642"/>
    <lineage>
        <taxon>Eukaryota</taxon>
        <taxon>Metazoa</taxon>
        <taxon>Ecdysozoa</taxon>
        <taxon>Arthropoda</taxon>
        <taxon>Chelicerata</taxon>
        <taxon>Arachnida</taxon>
        <taxon>Araneae</taxon>
        <taxon>Araneomorphae</taxon>
        <taxon>Entelegynae</taxon>
        <taxon>Araneoidea</taxon>
        <taxon>Nephilidae</taxon>
        <taxon>Nephila</taxon>
    </lineage>
</organism>
<evidence type="ECO:0000256" key="2">
    <source>
        <dbReference type="ARBA" id="ARBA00022723"/>
    </source>
</evidence>
<keyword evidence="4" id="KW-0863">Zinc-finger</keyword>
<dbReference type="PANTHER" id="PTHR23233:SF84">
    <property type="entry name" value="FI23031P1"/>
    <property type="match status" value="1"/>
</dbReference>
<dbReference type="Proteomes" id="UP000887013">
    <property type="component" value="Unassembled WGS sequence"/>
</dbReference>
<comment type="subcellular location">
    <subcellularLocation>
        <location evidence="1">Nucleus</location>
    </subcellularLocation>
</comment>